<evidence type="ECO:0000256" key="1">
    <source>
        <dbReference type="SAM" id="MobiDB-lite"/>
    </source>
</evidence>
<evidence type="ECO:0000313" key="3">
    <source>
        <dbReference type="Proteomes" id="UP000316621"/>
    </source>
</evidence>
<sequence length="145" mass="16287">MAKLRGKPIPTTISRIRRKKMKIEDPTTTKDGVKPGTSKGSKTELASLRKLIFCPLGICKGNKVGRSTEDPPMSYWKLHLVHSMDWSNPIEFYRLTAPDSGKVKYYTANHVIFNNFCSSSVAQVDSSWISRHISVGVSFFKVPII</sequence>
<evidence type="ECO:0000313" key="2">
    <source>
        <dbReference type="EMBL" id="RZC69882.1"/>
    </source>
</evidence>
<feature type="compositionally biased region" description="Basic and acidic residues" evidence="1">
    <location>
        <begin position="22"/>
        <end position="33"/>
    </location>
</feature>
<accession>A0A4Y7KC12</accession>
<gene>
    <name evidence="2" type="ORF">C5167_033016</name>
</gene>
<keyword evidence="3" id="KW-1185">Reference proteome</keyword>
<protein>
    <submittedName>
        <fullName evidence="2">Uncharacterized protein</fullName>
    </submittedName>
</protein>
<proteinExistence type="predicted"/>
<dbReference type="EMBL" id="CM010721">
    <property type="protein sequence ID" value="RZC69882.1"/>
    <property type="molecule type" value="Genomic_DNA"/>
</dbReference>
<dbReference type="Gramene" id="RZC69882">
    <property type="protein sequence ID" value="RZC69882"/>
    <property type="gene ID" value="C5167_033016"/>
</dbReference>
<reference evidence="2 3" key="1">
    <citation type="journal article" date="2018" name="Science">
        <title>The opium poppy genome and morphinan production.</title>
        <authorList>
            <person name="Guo L."/>
            <person name="Winzer T."/>
            <person name="Yang X."/>
            <person name="Li Y."/>
            <person name="Ning Z."/>
            <person name="He Z."/>
            <person name="Teodor R."/>
            <person name="Lu Y."/>
            <person name="Bowser T.A."/>
            <person name="Graham I.A."/>
            <person name="Ye K."/>
        </authorList>
    </citation>
    <scope>NUCLEOTIDE SEQUENCE [LARGE SCALE GENOMIC DNA]</scope>
    <source>
        <strain evidence="3">cv. HN1</strain>
        <tissue evidence="2">Leaves</tissue>
    </source>
</reference>
<organism evidence="2 3">
    <name type="scientific">Papaver somniferum</name>
    <name type="common">Opium poppy</name>
    <dbReference type="NCBI Taxonomy" id="3469"/>
    <lineage>
        <taxon>Eukaryota</taxon>
        <taxon>Viridiplantae</taxon>
        <taxon>Streptophyta</taxon>
        <taxon>Embryophyta</taxon>
        <taxon>Tracheophyta</taxon>
        <taxon>Spermatophyta</taxon>
        <taxon>Magnoliopsida</taxon>
        <taxon>Ranunculales</taxon>
        <taxon>Papaveraceae</taxon>
        <taxon>Papaveroideae</taxon>
        <taxon>Papaver</taxon>
    </lineage>
</organism>
<dbReference type="Proteomes" id="UP000316621">
    <property type="component" value="Chromosome 7"/>
</dbReference>
<feature type="region of interest" description="Disordered" evidence="1">
    <location>
        <begin position="17"/>
        <end position="42"/>
    </location>
</feature>
<name>A0A4Y7KC12_PAPSO</name>
<dbReference type="AlphaFoldDB" id="A0A4Y7KC12"/>